<name>A0A839Z3I5_9HYPH</name>
<comment type="caution">
    <text evidence="1">The sequence shown here is derived from an EMBL/GenBank/DDBJ whole genome shotgun (WGS) entry which is preliminary data.</text>
</comment>
<sequence length="559" mass="62692">MNRPVPAPVPAPTRALRAPDEVMRLECLGASHPTRLSFLRTLMRRAAREGWRFTRPLWEIDAEGYGRAVYRVDTGARSYCLVAFAHYLQDERRTDRVIAEAWDTSYALYDGVPDTAEIERLEANVPRQEAGRFTARELTLSRANKSVRLFDSLVARLARGAMPDEAAIEAVGYLMRTTAVYGNGKFGIADRDVLRDRPELGGPFQAEMLTVWLIRSFTLDLAEHCARALGGDRAVALEPRLRRRIGVGNSTGLGMAPFLVRHPTLLHAWIHARETALARVRALPAITPEDHRLLLAAIDRAREVAGSWATIDAVQTARIAGLRADLDRLHEAAARLDPGLDHPCDRLYRFACEALGMEAREYAAALLIEPFGALVDDLTETMAVDEDALWHMGGTLPARDLLARIDDAYGWTGRIDFADPMSDARFWYVSADKLEPRLGERREEPGADREQPLAIARDVTRLKAYLGTLPPERTVAEIVLERPDWRHVIQRVLLLSRDHLYGEVRDNLLSAALRPIDLLRCKLAFFGADQFDPRSDRWLRISMFRGAPFPEELSAGEAA</sequence>
<gene>
    <name evidence="1" type="ORF">FHS55_000047</name>
</gene>
<proteinExistence type="predicted"/>
<protein>
    <submittedName>
        <fullName evidence="1">Uncharacterized protein</fullName>
    </submittedName>
</protein>
<accession>A0A839Z3I5</accession>
<dbReference type="RefSeq" id="WP_183187684.1">
    <property type="nucleotide sequence ID" value="NZ_JACICD010000001.1"/>
</dbReference>
<dbReference type="Proteomes" id="UP000533469">
    <property type="component" value="Unassembled WGS sequence"/>
</dbReference>
<dbReference type="EMBL" id="JACICD010000001">
    <property type="protein sequence ID" value="MBB3769461.1"/>
    <property type="molecule type" value="Genomic_DNA"/>
</dbReference>
<organism evidence="1 2">
    <name type="scientific">Ancylobacter tetraedralis</name>
    <dbReference type="NCBI Taxonomy" id="217068"/>
    <lineage>
        <taxon>Bacteria</taxon>
        <taxon>Pseudomonadati</taxon>
        <taxon>Pseudomonadota</taxon>
        <taxon>Alphaproteobacteria</taxon>
        <taxon>Hyphomicrobiales</taxon>
        <taxon>Xanthobacteraceae</taxon>
        <taxon>Ancylobacter</taxon>
    </lineage>
</organism>
<dbReference type="AlphaFoldDB" id="A0A839Z3I5"/>
<reference evidence="1 2" key="1">
    <citation type="submission" date="2020-08" db="EMBL/GenBank/DDBJ databases">
        <title>Genomic Encyclopedia of Type Strains, Phase IV (KMG-IV): sequencing the most valuable type-strain genomes for metagenomic binning, comparative biology and taxonomic classification.</title>
        <authorList>
            <person name="Goeker M."/>
        </authorList>
    </citation>
    <scope>NUCLEOTIDE SEQUENCE [LARGE SCALE GENOMIC DNA]</scope>
    <source>
        <strain evidence="1 2">DSM 5895</strain>
    </source>
</reference>
<evidence type="ECO:0000313" key="1">
    <source>
        <dbReference type="EMBL" id="MBB3769461.1"/>
    </source>
</evidence>
<evidence type="ECO:0000313" key="2">
    <source>
        <dbReference type="Proteomes" id="UP000533469"/>
    </source>
</evidence>
<keyword evidence="2" id="KW-1185">Reference proteome</keyword>